<keyword evidence="3" id="KW-1185">Reference proteome</keyword>
<organism evidence="2 3">
    <name type="scientific">Lepidopterella palustris CBS 459.81</name>
    <dbReference type="NCBI Taxonomy" id="1314670"/>
    <lineage>
        <taxon>Eukaryota</taxon>
        <taxon>Fungi</taxon>
        <taxon>Dikarya</taxon>
        <taxon>Ascomycota</taxon>
        <taxon>Pezizomycotina</taxon>
        <taxon>Dothideomycetes</taxon>
        <taxon>Pleosporomycetidae</taxon>
        <taxon>Mytilinidiales</taxon>
        <taxon>Argynnaceae</taxon>
        <taxon>Lepidopterella</taxon>
    </lineage>
</organism>
<evidence type="ECO:0000313" key="2">
    <source>
        <dbReference type="EMBL" id="OCK75853.1"/>
    </source>
</evidence>
<dbReference type="Proteomes" id="UP000250266">
    <property type="component" value="Unassembled WGS sequence"/>
</dbReference>
<reference evidence="2 3" key="1">
    <citation type="journal article" date="2016" name="Nat. Commun.">
        <title>Ectomycorrhizal ecology is imprinted in the genome of the dominant symbiotic fungus Cenococcum geophilum.</title>
        <authorList>
            <consortium name="DOE Joint Genome Institute"/>
            <person name="Peter M."/>
            <person name="Kohler A."/>
            <person name="Ohm R.A."/>
            <person name="Kuo A."/>
            <person name="Krutzmann J."/>
            <person name="Morin E."/>
            <person name="Arend M."/>
            <person name="Barry K.W."/>
            <person name="Binder M."/>
            <person name="Choi C."/>
            <person name="Clum A."/>
            <person name="Copeland A."/>
            <person name="Grisel N."/>
            <person name="Haridas S."/>
            <person name="Kipfer T."/>
            <person name="LaButti K."/>
            <person name="Lindquist E."/>
            <person name="Lipzen A."/>
            <person name="Maire R."/>
            <person name="Meier B."/>
            <person name="Mihaltcheva S."/>
            <person name="Molinier V."/>
            <person name="Murat C."/>
            <person name="Poggeler S."/>
            <person name="Quandt C.A."/>
            <person name="Sperisen C."/>
            <person name="Tritt A."/>
            <person name="Tisserant E."/>
            <person name="Crous P.W."/>
            <person name="Henrissat B."/>
            <person name="Nehls U."/>
            <person name="Egli S."/>
            <person name="Spatafora J.W."/>
            <person name="Grigoriev I.V."/>
            <person name="Martin F.M."/>
        </authorList>
    </citation>
    <scope>NUCLEOTIDE SEQUENCE [LARGE SCALE GENOMIC DNA]</scope>
    <source>
        <strain evidence="2 3">CBS 459.81</strain>
    </source>
</reference>
<evidence type="ECO:0000256" key="1">
    <source>
        <dbReference type="SAM" id="MobiDB-lite"/>
    </source>
</evidence>
<feature type="region of interest" description="Disordered" evidence="1">
    <location>
        <begin position="114"/>
        <end position="140"/>
    </location>
</feature>
<dbReference type="AlphaFoldDB" id="A0A8E2E292"/>
<feature type="region of interest" description="Disordered" evidence="1">
    <location>
        <begin position="212"/>
        <end position="245"/>
    </location>
</feature>
<feature type="region of interest" description="Disordered" evidence="1">
    <location>
        <begin position="179"/>
        <end position="200"/>
    </location>
</feature>
<feature type="compositionally biased region" description="Low complexity" evidence="1">
    <location>
        <begin position="122"/>
        <end position="140"/>
    </location>
</feature>
<feature type="compositionally biased region" description="Low complexity" evidence="1">
    <location>
        <begin position="212"/>
        <end position="225"/>
    </location>
</feature>
<feature type="compositionally biased region" description="Polar residues" evidence="1">
    <location>
        <begin position="228"/>
        <end position="245"/>
    </location>
</feature>
<dbReference type="EMBL" id="KV745267">
    <property type="protein sequence ID" value="OCK75853.1"/>
    <property type="molecule type" value="Genomic_DNA"/>
</dbReference>
<feature type="compositionally biased region" description="Polar residues" evidence="1">
    <location>
        <begin position="183"/>
        <end position="200"/>
    </location>
</feature>
<name>A0A8E2E292_9PEZI</name>
<feature type="compositionally biased region" description="Low complexity" evidence="1">
    <location>
        <begin position="336"/>
        <end position="356"/>
    </location>
</feature>
<feature type="region of interest" description="Disordered" evidence="1">
    <location>
        <begin position="304"/>
        <end position="417"/>
    </location>
</feature>
<evidence type="ECO:0000313" key="3">
    <source>
        <dbReference type="Proteomes" id="UP000250266"/>
    </source>
</evidence>
<sequence length="672" mass="67530">MTTLNGKLTTCGPGQYFSLQFTCNGPSCAGLTGFPNTTCVADATNTNVICSNGVTCPGPANYTTNFNLSQTTGRATQSYQILLPDFCEEIDATSDGTTNGINAHMIITGPCGPPIGNSTVPSGNSTTSNNGTSSSTSSSASLSATSASLTTLPVNSTSIASSSKSSSVGWNTTSGLMSSSSSATVNLGGSSSAKSQTTFKGGSSTLIGVTAAASSSSPRSQAGISKPSAGSSNPSIVSSKTNVSYPTQSSASTTIQVFGSGGPKQTITVENVETLTTTTCPVSGSTEPTAVKQTSPFQSVASLTYGPAPPLTPQASSSSSMLGVAPKSSSTGAITSNRGPAPSSSSTSNALVSSNPASGSSVINASSPPPSQSTAAGSSSVSSAASTPTTSFSITPASTPSSATTTPSTVSTPSSKTSGILFSNGSNSIRAQISLSPLKLISLILCFLYFVQGTVAFSPSIPAVEISSAHLFLGDSASSNTTSLELSKRANGLSPGWEKFAGLFAEYLAGKITTPELADNLVDEIAEAVCDHAVGVVITKTLGVDLVEACVAAIDVAGSLAALGTLQPEIEFAAVLGSGILCNLLVSEALPGISELTDAICKHQKPCSEDLLTDINNCGRCNNTMAVPHVPALRHAVPAWTVLVVRSVQWHLAARSTFASERLIVAEVTHLV</sequence>
<feature type="compositionally biased region" description="Polar residues" evidence="1">
    <location>
        <begin position="313"/>
        <end position="335"/>
    </location>
</feature>
<gene>
    <name evidence="2" type="ORF">K432DRAFT_396920</name>
</gene>
<protein>
    <submittedName>
        <fullName evidence="2">Uncharacterized protein</fullName>
    </submittedName>
</protein>
<feature type="compositionally biased region" description="Low complexity" evidence="1">
    <location>
        <begin position="372"/>
        <end position="417"/>
    </location>
</feature>
<proteinExistence type="predicted"/>
<accession>A0A8E2E292</accession>
<dbReference type="OrthoDB" id="3798921at2759"/>